<sequence>SPFYALMGYHPKFHFIQDANNIVPEAENRIAQLKDIRKTLESCLEKSIRQYKAYSDKKRTQGQFLV</sequence>
<accession>A0A2T9XYC0</accession>
<name>A0A2T9XYC0_9FUNG</name>
<reference evidence="1 2" key="1">
    <citation type="journal article" date="2018" name="MBio">
        <title>Comparative Genomics Reveals the Core Gene Toolbox for the Fungus-Insect Symbiosis.</title>
        <authorList>
            <person name="Wang Y."/>
            <person name="Stata M."/>
            <person name="Wang W."/>
            <person name="Stajich J.E."/>
            <person name="White M.M."/>
            <person name="Moncalvo J.M."/>
        </authorList>
    </citation>
    <scope>NUCLEOTIDE SEQUENCE [LARGE SCALE GENOMIC DNA]</scope>
    <source>
        <strain evidence="1 2">SC-DP-2</strain>
    </source>
</reference>
<dbReference type="AlphaFoldDB" id="A0A2T9XYC0"/>
<proteinExistence type="predicted"/>
<keyword evidence="2" id="KW-1185">Reference proteome</keyword>
<protein>
    <submittedName>
        <fullName evidence="1">Uncharacterized protein</fullName>
    </submittedName>
</protein>
<feature type="non-terminal residue" evidence="1">
    <location>
        <position position="1"/>
    </location>
</feature>
<organism evidence="1 2">
    <name type="scientific">Smittium megazygosporum</name>
    <dbReference type="NCBI Taxonomy" id="133381"/>
    <lineage>
        <taxon>Eukaryota</taxon>
        <taxon>Fungi</taxon>
        <taxon>Fungi incertae sedis</taxon>
        <taxon>Zoopagomycota</taxon>
        <taxon>Kickxellomycotina</taxon>
        <taxon>Harpellomycetes</taxon>
        <taxon>Harpellales</taxon>
        <taxon>Legeriomycetaceae</taxon>
        <taxon>Smittium</taxon>
    </lineage>
</organism>
<gene>
    <name evidence="1" type="ORF">BB560_007150</name>
</gene>
<evidence type="ECO:0000313" key="1">
    <source>
        <dbReference type="EMBL" id="PVU85092.1"/>
    </source>
</evidence>
<evidence type="ECO:0000313" key="2">
    <source>
        <dbReference type="Proteomes" id="UP000245609"/>
    </source>
</evidence>
<comment type="caution">
    <text evidence="1">The sequence shown here is derived from an EMBL/GenBank/DDBJ whole genome shotgun (WGS) entry which is preliminary data.</text>
</comment>
<dbReference type="Proteomes" id="UP000245609">
    <property type="component" value="Unassembled WGS sequence"/>
</dbReference>
<dbReference type="EMBL" id="MBFS01003732">
    <property type="protein sequence ID" value="PVU85092.1"/>
    <property type="molecule type" value="Genomic_DNA"/>
</dbReference>